<dbReference type="GO" id="GO:0009381">
    <property type="term" value="F:excinuclease ABC activity"/>
    <property type="evidence" value="ECO:0007669"/>
    <property type="project" value="UniProtKB-UniRule"/>
</dbReference>
<sequence length="626" mass="69793">MPDDVQDIDAGDRPLRGVARIEAYLKTLPDAPGVYRMLGADGTVLYVGKAKSLKKRVSNYAKSGGHTERIARMISETVEMIFVTTASETEALLLESNLIKRLKPRYNVSYRDDKSFPNILLREDHPFPQLLKHRGARSTKGVYFGPFASAGAVNRTLNTLQRAFLLRSCSDSVFESRTRPCLLHQIKRCSAPCVERIDAPDYRELVAEAERFLEGKSRLVQDKLVKEMETAAEALDFEQAARYRDRIRAMSHIQASQGINPSSFAEADLFAIYSEGGEVCIQVFFFRAGQNWGNKPYFPRQTAEFSLGEVLESFIGQFYDERPAPALLLVSEDIPNRELLSEALSMRSEKKVQIAVPERGEKHDLIEMARTNAREQLARRMSENSAQRELLEGVADLFGLENIRRIEVYDNSHVMGAHAVGGMIVAGPEGFEKGEYRKFNIKSTELTPGDDYAMMREVLTRRFARLVKEDDEDAKAKKPDLALIDGGPGQLAIACQVFADLGVEGVTLVSISKGAERDAGYEHFHMPGREPFRLDQKSPVLYYLQRLRDEAHRFAIGTHRKKRSKAIGANPLDEIAGVGANRKRALLQHFGSAKAVSAASLADIEGVSGVSSTLAKKIYDFFHPGG</sequence>
<dbReference type="Pfam" id="PF08459">
    <property type="entry name" value="UvrC_RNaseH_dom"/>
    <property type="match status" value="1"/>
</dbReference>
<dbReference type="InterPro" id="IPR001943">
    <property type="entry name" value="UVR_dom"/>
</dbReference>
<dbReference type="InterPro" id="IPR001162">
    <property type="entry name" value="UvrC_RNase_H_dom"/>
</dbReference>
<dbReference type="GO" id="GO:0009432">
    <property type="term" value="P:SOS response"/>
    <property type="evidence" value="ECO:0007669"/>
    <property type="project" value="UniProtKB-UniRule"/>
</dbReference>
<dbReference type="Gene3D" id="4.10.860.10">
    <property type="entry name" value="UVR domain"/>
    <property type="match status" value="1"/>
</dbReference>
<dbReference type="GO" id="GO:0009380">
    <property type="term" value="C:excinuclease repair complex"/>
    <property type="evidence" value="ECO:0007669"/>
    <property type="project" value="InterPro"/>
</dbReference>
<evidence type="ECO:0000313" key="12">
    <source>
        <dbReference type="Proteomes" id="UP000570514"/>
    </source>
</evidence>
<dbReference type="GO" id="GO:0006289">
    <property type="term" value="P:nucleotide-excision repair"/>
    <property type="evidence" value="ECO:0007669"/>
    <property type="project" value="UniProtKB-UniRule"/>
</dbReference>
<evidence type="ECO:0000256" key="1">
    <source>
        <dbReference type="ARBA" id="ARBA00022490"/>
    </source>
</evidence>
<dbReference type="InterPro" id="IPR038476">
    <property type="entry name" value="UvrC_RNase_H_dom_sf"/>
</dbReference>
<dbReference type="AlphaFoldDB" id="A0A846MXI3"/>
<dbReference type="GO" id="GO:0003677">
    <property type="term" value="F:DNA binding"/>
    <property type="evidence" value="ECO:0007669"/>
    <property type="project" value="UniProtKB-UniRule"/>
</dbReference>
<dbReference type="Gene3D" id="1.10.150.20">
    <property type="entry name" value="5' to 3' exonuclease, C-terminal subdomain"/>
    <property type="match status" value="1"/>
</dbReference>
<dbReference type="Pfam" id="PF01541">
    <property type="entry name" value="GIY-YIG"/>
    <property type="match status" value="1"/>
</dbReference>
<evidence type="ECO:0000259" key="10">
    <source>
        <dbReference type="PROSITE" id="PS50165"/>
    </source>
</evidence>
<dbReference type="InterPro" id="IPR036876">
    <property type="entry name" value="UVR_dom_sf"/>
</dbReference>
<keyword evidence="5 7" id="KW-0234">DNA repair</keyword>
<dbReference type="SUPFAM" id="SSF82771">
    <property type="entry name" value="GIY-YIG endonuclease"/>
    <property type="match status" value="1"/>
</dbReference>
<dbReference type="InterPro" id="IPR035901">
    <property type="entry name" value="GIY-YIG_endonuc_sf"/>
</dbReference>
<evidence type="ECO:0000256" key="4">
    <source>
        <dbReference type="ARBA" id="ARBA00022881"/>
    </source>
</evidence>
<dbReference type="InterPro" id="IPR010994">
    <property type="entry name" value="RuvA_2-like"/>
</dbReference>
<dbReference type="FunFam" id="3.30.420.340:FF:000001">
    <property type="entry name" value="UvrABC system protein C"/>
    <property type="match status" value="1"/>
</dbReference>
<dbReference type="Proteomes" id="UP000570514">
    <property type="component" value="Unassembled WGS sequence"/>
</dbReference>
<comment type="similarity">
    <text evidence="7">Belongs to the UvrC family.</text>
</comment>
<dbReference type="NCBIfam" id="TIGR00194">
    <property type="entry name" value="uvrC"/>
    <property type="match status" value="1"/>
</dbReference>
<dbReference type="HAMAP" id="MF_00203">
    <property type="entry name" value="UvrC"/>
    <property type="match status" value="1"/>
</dbReference>
<dbReference type="Pfam" id="PF02151">
    <property type="entry name" value="UVR"/>
    <property type="match status" value="1"/>
</dbReference>
<keyword evidence="12" id="KW-1185">Reference proteome</keyword>
<evidence type="ECO:0000259" key="8">
    <source>
        <dbReference type="PROSITE" id="PS50151"/>
    </source>
</evidence>
<feature type="domain" description="UVR" evidence="8">
    <location>
        <begin position="218"/>
        <end position="253"/>
    </location>
</feature>
<evidence type="ECO:0000313" key="11">
    <source>
        <dbReference type="EMBL" id="NIK87730.1"/>
    </source>
</evidence>
<dbReference type="InterPro" id="IPR004791">
    <property type="entry name" value="UvrC"/>
</dbReference>
<dbReference type="PANTHER" id="PTHR30562">
    <property type="entry name" value="UVRC/OXIDOREDUCTASE"/>
    <property type="match status" value="1"/>
</dbReference>
<keyword evidence="2 7" id="KW-0227">DNA damage</keyword>
<dbReference type="SUPFAM" id="SSF46600">
    <property type="entry name" value="C-terminal UvrC-binding domain of UvrB"/>
    <property type="match status" value="1"/>
</dbReference>
<dbReference type="GO" id="GO:0005737">
    <property type="term" value="C:cytoplasm"/>
    <property type="evidence" value="ECO:0007669"/>
    <property type="project" value="UniProtKB-SubCell"/>
</dbReference>
<protein>
    <recommendedName>
        <fullName evidence="7">UvrABC system protein C</fullName>
        <shortName evidence="7">Protein UvrC</shortName>
    </recommendedName>
    <alternativeName>
        <fullName evidence="7">Excinuclease ABC subunit C</fullName>
    </alternativeName>
</protein>
<comment type="subcellular location">
    <subcellularLocation>
        <location evidence="7">Cytoplasm</location>
    </subcellularLocation>
</comment>
<keyword evidence="4 7" id="KW-0267">Excision nuclease</keyword>
<dbReference type="Pfam" id="PF14520">
    <property type="entry name" value="HHH_5"/>
    <property type="match status" value="1"/>
</dbReference>
<evidence type="ECO:0000256" key="3">
    <source>
        <dbReference type="ARBA" id="ARBA00022769"/>
    </source>
</evidence>
<dbReference type="Gene3D" id="3.30.420.340">
    <property type="entry name" value="UvrC, RNAse H endonuclease domain"/>
    <property type="match status" value="1"/>
</dbReference>
<dbReference type="PANTHER" id="PTHR30562:SF1">
    <property type="entry name" value="UVRABC SYSTEM PROTEIN C"/>
    <property type="match status" value="1"/>
</dbReference>
<keyword evidence="1 7" id="KW-0963">Cytoplasm</keyword>
<reference evidence="11 12" key="1">
    <citation type="submission" date="2020-03" db="EMBL/GenBank/DDBJ databases">
        <title>Genomic Encyclopedia of Type Strains, Phase IV (KMG-IV): sequencing the most valuable type-strain genomes for metagenomic binning, comparative biology and taxonomic classification.</title>
        <authorList>
            <person name="Goeker M."/>
        </authorList>
    </citation>
    <scope>NUCLEOTIDE SEQUENCE [LARGE SCALE GENOMIC DNA]</scope>
    <source>
        <strain evidence="11 12">DSM 19867</strain>
    </source>
</reference>
<gene>
    <name evidence="7" type="primary">uvrC</name>
    <name evidence="11" type="ORF">FHS83_001048</name>
</gene>
<comment type="subunit">
    <text evidence="7">Interacts with UvrB in an incision complex.</text>
</comment>
<keyword evidence="3 7" id="KW-0228">DNA excision</keyword>
<evidence type="ECO:0000256" key="7">
    <source>
        <dbReference type="HAMAP-Rule" id="MF_00203"/>
    </source>
</evidence>
<dbReference type="FunFam" id="3.40.1440.10:FF:000001">
    <property type="entry name" value="UvrABC system protein C"/>
    <property type="match status" value="1"/>
</dbReference>
<evidence type="ECO:0000259" key="9">
    <source>
        <dbReference type="PROSITE" id="PS50164"/>
    </source>
</evidence>
<evidence type="ECO:0000256" key="6">
    <source>
        <dbReference type="ARBA" id="ARBA00023236"/>
    </source>
</evidence>
<feature type="domain" description="GIY-YIG" evidence="9">
    <location>
        <begin position="30"/>
        <end position="108"/>
    </location>
</feature>
<dbReference type="CDD" id="cd10434">
    <property type="entry name" value="GIY-YIG_UvrC_Cho"/>
    <property type="match status" value="1"/>
</dbReference>
<keyword evidence="6 7" id="KW-0742">SOS response</keyword>
<dbReference type="RefSeq" id="WP_208414237.1">
    <property type="nucleotide sequence ID" value="NZ_BAAADC010000001.1"/>
</dbReference>
<dbReference type="PROSITE" id="PS50164">
    <property type="entry name" value="GIY_YIG"/>
    <property type="match status" value="1"/>
</dbReference>
<evidence type="ECO:0000256" key="2">
    <source>
        <dbReference type="ARBA" id="ARBA00022763"/>
    </source>
</evidence>
<dbReference type="SMART" id="SM00465">
    <property type="entry name" value="GIYc"/>
    <property type="match status" value="1"/>
</dbReference>
<dbReference type="InterPro" id="IPR047296">
    <property type="entry name" value="GIY-YIG_UvrC_Cho"/>
</dbReference>
<comment type="function">
    <text evidence="7">The UvrABC repair system catalyzes the recognition and processing of DNA lesions. UvrC both incises the 5' and 3' sides of the lesion. The N-terminal half is responsible for the 3' incision and the C-terminal half is responsible for the 5' incision.</text>
</comment>
<dbReference type="SUPFAM" id="SSF47781">
    <property type="entry name" value="RuvA domain 2-like"/>
    <property type="match status" value="1"/>
</dbReference>
<feature type="domain" description="UvrC family homology region profile" evidence="10">
    <location>
        <begin position="269"/>
        <end position="498"/>
    </location>
</feature>
<name>A0A846MXI3_9PROT</name>
<comment type="caution">
    <text evidence="11">The sequence shown here is derived from an EMBL/GenBank/DDBJ whole genome shotgun (WGS) entry which is preliminary data.</text>
</comment>
<dbReference type="Gene3D" id="3.40.1440.10">
    <property type="entry name" value="GIY-YIG endonuclease"/>
    <property type="match status" value="1"/>
</dbReference>
<dbReference type="PROSITE" id="PS50151">
    <property type="entry name" value="UVR"/>
    <property type="match status" value="1"/>
</dbReference>
<organism evidence="11 12">
    <name type="scientific">Rhizomicrobium palustre</name>
    <dbReference type="NCBI Taxonomy" id="189966"/>
    <lineage>
        <taxon>Bacteria</taxon>
        <taxon>Pseudomonadati</taxon>
        <taxon>Pseudomonadota</taxon>
        <taxon>Alphaproteobacteria</taxon>
        <taxon>Micropepsales</taxon>
        <taxon>Micropepsaceae</taxon>
        <taxon>Rhizomicrobium</taxon>
    </lineage>
</organism>
<dbReference type="EMBL" id="JAASRM010000001">
    <property type="protein sequence ID" value="NIK87730.1"/>
    <property type="molecule type" value="Genomic_DNA"/>
</dbReference>
<dbReference type="NCBIfam" id="NF001824">
    <property type="entry name" value="PRK00558.1-5"/>
    <property type="match status" value="1"/>
</dbReference>
<dbReference type="InterPro" id="IPR050066">
    <property type="entry name" value="UvrABC_protein_C"/>
</dbReference>
<dbReference type="Pfam" id="PF22920">
    <property type="entry name" value="UvrC_RNaseH"/>
    <property type="match status" value="1"/>
</dbReference>
<proteinExistence type="inferred from homology"/>
<accession>A0A846MXI3</accession>
<evidence type="ECO:0000256" key="5">
    <source>
        <dbReference type="ARBA" id="ARBA00023204"/>
    </source>
</evidence>
<dbReference type="InterPro" id="IPR000305">
    <property type="entry name" value="GIY-YIG_endonuc"/>
</dbReference>
<dbReference type="PROSITE" id="PS50165">
    <property type="entry name" value="UVRC"/>
    <property type="match status" value="1"/>
</dbReference>